<evidence type="ECO:0000313" key="3">
    <source>
        <dbReference type="Proteomes" id="UP000038802"/>
    </source>
</evidence>
<dbReference type="EMBL" id="CSAE01000313">
    <property type="protein sequence ID" value="COW07905.1"/>
    <property type="molecule type" value="Genomic_DNA"/>
</dbReference>
<evidence type="ECO:0000313" key="2">
    <source>
        <dbReference type="EMBL" id="COW07905.1"/>
    </source>
</evidence>
<proteinExistence type="predicted"/>
<name>A0A0U0RIP7_MYCTX</name>
<feature type="region of interest" description="Disordered" evidence="1">
    <location>
        <begin position="121"/>
        <end position="142"/>
    </location>
</feature>
<accession>A0A0U0RIP7</accession>
<protein>
    <submittedName>
        <fullName evidence="2">Uncharacterized protein</fullName>
    </submittedName>
</protein>
<sequence length="142" mass="15928">MRYRLTAGSRTPVADVIIDYVDHHVGDRGRQLWYRAHRHNARYESSTQIRTSRHATSQVIAPQSRRTCRSDKSQDGRRRVEPGLGAVNVAAGSQTRVGLSDSARRFAVRLRAFLVYQQRLQGGAGDAPERAPWPVGIENGHL</sequence>
<feature type="region of interest" description="Disordered" evidence="1">
    <location>
        <begin position="45"/>
        <end position="85"/>
    </location>
</feature>
<dbReference type="AlphaFoldDB" id="A0A0U0RIP7"/>
<reference evidence="3" key="1">
    <citation type="submission" date="2015-03" db="EMBL/GenBank/DDBJ databases">
        <authorList>
            <consortium name="Pathogen Informatics"/>
        </authorList>
    </citation>
    <scope>NUCLEOTIDE SEQUENCE [LARGE SCALE GENOMIC DNA]</scope>
    <source>
        <strain evidence="3">K00500041</strain>
    </source>
</reference>
<organism evidence="2 3">
    <name type="scientific">Mycobacterium tuberculosis</name>
    <dbReference type="NCBI Taxonomy" id="1773"/>
    <lineage>
        <taxon>Bacteria</taxon>
        <taxon>Bacillati</taxon>
        <taxon>Actinomycetota</taxon>
        <taxon>Actinomycetes</taxon>
        <taxon>Mycobacteriales</taxon>
        <taxon>Mycobacteriaceae</taxon>
        <taxon>Mycobacterium</taxon>
        <taxon>Mycobacterium tuberculosis complex</taxon>
    </lineage>
</organism>
<dbReference type="Proteomes" id="UP000038802">
    <property type="component" value="Unassembled WGS sequence"/>
</dbReference>
<gene>
    <name evidence="2" type="ORF">ERS007703_02701</name>
</gene>
<evidence type="ECO:0000256" key="1">
    <source>
        <dbReference type="SAM" id="MobiDB-lite"/>
    </source>
</evidence>
<feature type="compositionally biased region" description="Polar residues" evidence="1">
    <location>
        <begin position="45"/>
        <end position="65"/>
    </location>
</feature>
<feature type="compositionally biased region" description="Basic and acidic residues" evidence="1">
    <location>
        <begin position="68"/>
        <end position="81"/>
    </location>
</feature>